<dbReference type="InParanoid" id="G3IGJ0"/>
<sequence>MGKVRGDWGPEEYKNSHFLDLLMLKNSETLPRGGSQVPESVCLREHCLEVALVLLLT</sequence>
<dbReference type="AlphaFoldDB" id="G3IGJ0"/>
<evidence type="ECO:0000313" key="2">
    <source>
        <dbReference type="Proteomes" id="UP000001075"/>
    </source>
</evidence>
<gene>
    <name evidence="1" type="ORF">I79_022907</name>
</gene>
<accession>G3IGJ0</accession>
<reference evidence="2" key="1">
    <citation type="journal article" date="2011" name="Nat. Biotechnol.">
        <title>The genomic sequence of the Chinese hamster ovary (CHO)-K1 cell line.</title>
        <authorList>
            <person name="Xu X."/>
            <person name="Nagarajan H."/>
            <person name="Lewis N.E."/>
            <person name="Pan S."/>
            <person name="Cai Z."/>
            <person name="Liu X."/>
            <person name="Chen W."/>
            <person name="Xie M."/>
            <person name="Wang W."/>
            <person name="Hammond S."/>
            <person name="Andersen M.R."/>
            <person name="Neff N."/>
            <person name="Passarelli B."/>
            <person name="Koh W."/>
            <person name="Fan H.C."/>
            <person name="Wang J."/>
            <person name="Gui Y."/>
            <person name="Lee K.H."/>
            <person name="Betenbaugh M.J."/>
            <person name="Quake S.R."/>
            <person name="Famili I."/>
            <person name="Palsson B.O."/>
            <person name="Wang J."/>
        </authorList>
    </citation>
    <scope>NUCLEOTIDE SEQUENCE [LARGE SCALE GENOMIC DNA]</scope>
    <source>
        <strain evidence="2">CHO K1 cell line</strain>
    </source>
</reference>
<protein>
    <submittedName>
        <fullName evidence="1">Uncharacterized protein</fullName>
    </submittedName>
</protein>
<proteinExistence type="predicted"/>
<evidence type="ECO:0000313" key="1">
    <source>
        <dbReference type="EMBL" id="EGW13612.1"/>
    </source>
</evidence>
<dbReference type="Proteomes" id="UP000001075">
    <property type="component" value="Unassembled WGS sequence"/>
</dbReference>
<dbReference type="EMBL" id="JH002581">
    <property type="protein sequence ID" value="EGW13612.1"/>
    <property type="molecule type" value="Genomic_DNA"/>
</dbReference>
<organism evidence="1 2">
    <name type="scientific">Cricetulus griseus</name>
    <name type="common">Chinese hamster</name>
    <name type="synonym">Cricetulus barabensis griseus</name>
    <dbReference type="NCBI Taxonomy" id="10029"/>
    <lineage>
        <taxon>Eukaryota</taxon>
        <taxon>Metazoa</taxon>
        <taxon>Chordata</taxon>
        <taxon>Craniata</taxon>
        <taxon>Vertebrata</taxon>
        <taxon>Euteleostomi</taxon>
        <taxon>Mammalia</taxon>
        <taxon>Eutheria</taxon>
        <taxon>Euarchontoglires</taxon>
        <taxon>Glires</taxon>
        <taxon>Rodentia</taxon>
        <taxon>Myomorpha</taxon>
        <taxon>Muroidea</taxon>
        <taxon>Cricetidae</taxon>
        <taxon>Cricetinae</taxon>
        <taxon>Cricetulus</taxon>
    </lineage>
</organism>
<name>G3IGJ0_CRIGR</name>